<dbReference type="GO" id="GO:0016757">
    <property type="term" value="F:glycosyltransferase activity"/>
    <property type="evidence" value="ECO:0007669"/>
    <property type="project" value="UniProtKB-KW"/>
</dbReference>
<dbReference type="PROSITE" id="PS51154">
    <property type="entry name" value="MACRO"/>
    <property type="match status" value="1"/>
</dbReference>
<accession>A0A933W9B5</accession>
<evidence type="ECO:0000256" key="2">
    <source>
        <dbReference type="ARBA" id="ARBA00022679"/>
    </source>
</evidence>
<evidence type="ECO:0000259" key="4">
    <source>
        <dbReference type="PROSITE" id="PS51154"/>
    </source>
</evidence>
<dbReference type="SUPFAM" id="SSF52949">
    <property type="entry name" value="Macro domain-like"/>
    <property type="match status" value="1"/>
</dbReference>
<dbReference type="GO" id="GO:0010629">
    <property type="term" value="P:negative regulation of gene expression"/>
    <property type="evidence" value="ECO:0007669"/>
    <property type="project" value="TreeGrafter"/>
</dbReference>
<keyword evidence="3" id="KW-0520">NAD</keyword>
<evidence type="ECO:0000313" key="6">
    <source>
        <dbReference type="Proteomes" id="UP000696931"/>
    </source>
</evidence>
<reference evidence="5" key="1">
    <citation type="submission" date="2020-07" db="EMBL/GenBank/DDBJ databases">
        <title>Huge and variable diversity of episymbiotic CPR bacteria and DPANN archaea in groundwater ecosystems.</title>
        <authorList>
            <person name="He C.Y."/>
            <person name="Keren R."/>
            <person name="Whittaker M."/>
            <person name="Farag I.F."/>
            <person name="Doudna J."/>
            <person name="Cate J.H.D."/>
            <person name="Banfield J.F."/>
        </authorList>
    </citation>
    <scope>NUCLEOTIDE SEQUENCE</scope>
    <source>
        <strain evidence="5">NC_groundwater_1813_Pr3_B-0.1um_71_17</strain>
    </source>
</reference>
<evidence type="ECO:0000256" key="3">
    <source>
        <dbReference type="ARBA" id="ARBA00023027"/>
    </source>
</evidence>
<comment type="caution">
    <text evidence="5">The sequence shown here is derived from an EMBL/GenBank/DDBJ whole genome shotgun (WGS) entry which is preliminary data.</text>
</comment>
<dbReference type="GO" id="GO:0005737">
    <property type="term" value="C:cytoplasm"/>
    <property type="evidence" value="ECO:0007669"/>
    <property type="project" value="TreeGrafter"/>
</dbReference>
<dbReference type="Gene3D" id="3.40.220.10">
    <property type="entry name" value="Leucine Aminopeptidase, subunit E, domain 1"/>
    <property type="match status" value="1"/>
</dbReference>
<dbReference type="Proteomes" id="UP000696931">
    <property type="component" value="Unassembled WGS sequence"/>
</dbReference>
<keyword evidence="2" id="KW-0808">Transferase</keyword>
<dbReference type="InterPro" id="IPR043472">
    <property type="entry name" value="Macro_dom-like"/>
</dbReference>
<gene>
    <name evidence="5" type="ORF">HZA61_09785</name>
</gene>
<name>A0A933W9B5_UNCEI</name>
<protein>
    <submittedName>
        <fullName evidence="5">Macro domain-containing protein</fullName>
    </submittedName>
</protein>
<dbReference type="PANTHER" id="PTHR14453:SF67">
    <property type="entry name" value="POLY [ADP-RIBOSE] POLYMERASE"/>
    <property type="match status" value="1"/>
</dbReference>
<dbReference type="SMART" id="SM00506">
    <property type="entry name" value="A1pp"/>
    <property type="match status" value="1"/>
</dbReference>
<organism evidence="5 6">
    <name type="scientific">Eiseniibacteriota bacterium</name>
    <dbReference type="NCBI Taxonomy" id="2212470"/>
    <lineage>
        <taxon>Bacteria</taxon>
        <taxon>Candidatus Eiseniibacteriota</taxon>
    </lineage>
</organism>
<dbReference type="AlphaFoldDB" id="A0A933W9B5"/>
<evidence type="ECO:0000313" key="5">
    <source>
        <dbReference type="EMBL" id="MBI5169766.1"/>
    </source>
</evidence>
<proteinExistence type="predicted"/>
<dbReference type="InterPro" id="IPR002589">
    <property type="entry name" value="Macro_dom"/>
</dbReference>
<evidence type="ECO:0000256" key="1">
    <source>
        <dbReference type="ARBA" id="ARBA00022676"/>
    </source>
</evidence>
<keyword evidence="1" id="KW-0328">Glycosyltransferase</keyword>
<sequence>MVELGANRIELLVGPGPDRDAVRLSRYPSARAFIEALHQVFATPTPGAVELVLDVPRRDARDLSIPVAFRILVGVLSAPEQALLVRVHVPSAELLGHLERSLPPGPGRIWKTTVGRIELEFVIGDVTRLEAEAIVNASNTTLTLGGGVSGSIHDAAAQGLQQEMHRIAARREIAPGDVVMTESHGLPNTKRILHAATTTGDPAIVVRAIEAALALCEQHHLASLALPALATGTGDLSLEQFVESLHVALARHAARGHAGSLSRVRVAAWTRDAFDRMVGHWLRVVGD</sequence>
<feature type="domain" description="Macro" evidence="4">
    <location>
        <begin position="106"/>
        <end position="287"/>
    </location>
</feature>
<dbReference type="EMBL" id="JACRIW010000067">
    <property type="protein sequence ID" value="MBI5169766.1"/>
    <property type="molecule type" value="Genomic_DNA"/>
</dbReference>
<dbReference type="PANTHER" id="PTHR14453">
    <property type="entry name" value="PARP/ZINC FINGER CCCH TYPE DOMAIN CONTAINING PROTEIN"/>
    <property type="match status" value="1"/>
</dbReference>
<dbReference type="Pfam" id="PF01661">
    <property type="entry name" value="Macro"/>
    <property type="match status" value="1"/>
</dbReference>
<dbReference type="GO" id="GO:0003714">
    <property type="term" value="F:transcription corepressor activity"/>
    <property type="evidence" value="ECO:0007669"/>
    <property type="project" value="TreeGrafter"/>
</dbReference>
<dbReference type="InterPro" id="IPR052056">
    <property type="entry name" value="Mono-ARTD/PARP"/>
</dbReference>